<dbReference type="Pfam" id="PF04218">
    <property type="entry name" value="CENP-B_N"/>
    <property type="match status" value="1"/>
</dbReference>
<dbReference type="Proteomes" id="UP000218231">
    <property type="component" value="Unassembled WGS sequence"/>
</dbReference>
<organism evidence="4 5">
    <name type="scientific">Diploscapter pachys</name>
    <dbReference type="NCBI Taxonomy" id="2018661"/>
    <lineage>
        <taxon>Eukaryota</taxon>
        <taxon>Metazoa</taxon>
        <taxon>Ecdysozoa</taxon>
        <taxon>Nematoda</taxon>
        <taxon>Chromadorea</taxon>
        <taxon>Rhabditida</taxon>
        <taxon>Rhabditina</taxon>
        <taxon>Rhabditomorpha</taxon>
        <taxon>Rhabditoidea</taxon>
        <taxon>Rhabditidae</taxon>
        <taxon>Diploscapter</taxon>
    </lineage>
</organism>
<sequence length="511" mass="56538">MLNLNSTHSPEAAHQTMAQSHPAIAGILQPRKKKPYKELTLKEKVQLIRLAEENAGLSQAAIAEKYCIAKSNVCRILQRKREYLVAYEPAGFAGNRKRKLKPVDEVPIQAEARNSNHEGNETLRTHMYKKHHIARMFMCRCCNFAFPDKTTMHMHIHAKEEGKNVSIPVIGKGLTASERLLDPSAFNIPPPTTTTTVISPQLPTSNILPSTLSLPYFSPPSISSVSQAPTSNMSSFVLPEEFAKLRDRLVMNSLFSQQGLGMAAAWLSNLPKPIPTTQPTSNMLSMMRQDEDEEIINVDERENDNLREDKLESEKMPEELKPLSVEGKRLSDSPSSNASLASGDGCSPAHTSSAHSPIVGLFKKDISTPSAFHHLNVDSRPCLEGAGSSPSHVSPSETHSSVSPDGNCYECQVYKTKLVISENKCRYLESRGNTLQSEAVNAQSQASIVESALRTAEIESVGMKQRNELLHRRLIDCQNKCVRFLQETDGISNPQSIMSFVNQIIQTTILQ</sequence>
<evidence type="ECO:0000256" key="2">
    <source>
        <dbReference type="SAM" id="MobiDB-lite"/>
    </source>
</evidence>
<dbReference type="OrthoDB" id="9909311at2759"/>
<dbReference type="STRING" id="2018661.A0A2A2KK11"/>
<comment type="subcellular location">
    <subcellularLocation>
        <location evidence="1">Nucleus</location>
    </subcellularLocation>
</comment>
<name>A0A2A2KK11_9BILA</name>
<dbReference type="Gene3D" id="1.10.10.60">
    <property type="entry name" value="Homeodomain-like"/>
    <property type="match status" value="1"/>
</dbReference>
<accession>A0A2A2KK11</accession>
<evidence type="ECO:0000259" key="3">
    <source>
        <dbReference type="Pfam" id="PF04218"/>
    </source>
</evidence>
<feature type="compositionally biased region" description="Low complexity" evidence="2">
    <location>
        <begin position="332"/>
        <end position="342"/>
    </location>
</feature>
<feature type="compositionally biased region" description="Basic and acidic residues" evidence="2">
    <location>
        <begin position="298"/>
        <end position="331"/>
    </location>
</feature>
<dbReference type="GO" id="GO:0005634">
    <property type="term" value="C:nucleus"/>
    <property type="evidence" value="ECO:0007669"/>
    <property type="project" value="UniProtKB-SubCell"/>
</dbReference>
<proteinExistence type="predicted"/>
<feature type="region of interest" description="Disordered" evidence="2">
    <location>
        <begin position="293"/>
        <end position="353"/>
    </location>
</feature>
<feature type="domain" description="HTH psq-type" evidence="3">
    <location>
        <begin position="33"/>
        <end position="83"/>
    </location>
</feature>
<dbReference type="GO" id="GO:0003677">
    <property type="term" value="F:DNA binding"/>
    <property type="evidence" value="ECO:0007669"/>
    <property type="project" value="InterPro"/>
</dbReference>
<dbReference type="InterPro" id="IPR007889">
    <property type="entry name" value="HTH_Psq"/>
</dbReference>
<dbReference type="AlphaFoldDB" id="A0A2A2KK11"/>
<feature type="compositionally biased region" description="Polar residues" evidence="2">
    <location>
        <begin position="388"/>
        <end position="404"/>
    </location>
</feature>
<evidence type="ECO:0000313" key="5">
    <source>
        <dbReference type="Proteomes" id="UP000218231"/>
    </source>
</evidence>
<reference evidence="4 5" key="1">
    <citation type="journal article" date="2017" name="Curr. Biol.">
        <title>Genome architecture and evolution of a unichromosomal asexual nematode.</title>
        <authorList>
            <person name="Fradin H."/>
            <person name="Zegar C."/>
            <person name="Gutwein M."/>
            <person name="Lucas J."/>
            <person name="Kovtun M."/>
            <person name="Corcoran D."/>
            <person name="Baugh L.R."/>
            <person name="Kiontke K."/>
            <person name="Gunsalus K."/>
            <person name="Fitch D.H."/>
            <person name="Piano F."/>
        </authorList>
    </citation>
    <scope>NUCLEOTIDE SEQUENCE [LARGE SCALE GENOMIC DNA]</scope>
    <source>
        <strain evidence="4">PF1309</strain>
    </source>
</reference>
<dbReference type="SUPFAM" id="SSF46689">
    <property type="entry name" value="Homeodomain-like"/>
    <property type="match status" value="1"/>
</dbReference>
<keyword evidence="5" id="KW-1185">Reference proteome</keyword>
<protein>
    <recommendedName>
        <fullName evidence="3">HTH psq-type domain-containing protein</fullName>
    </recommendedName>
</protein>
<comment type="caution">
    <text evidence="4">The sequence shown here is derived from an EMBL/GenBank/DDBJ whole genome shotgun (WGS) entry which is preliminary data.</text>
</comment>
<feature type="region of interest" description="Disordered" evidence="2">
    <location>
        <begin position="383"/>
        <end position="404"/>
    </location>
</feature>
<dbReference type="InterPro" id="IPR009057">
    <property type="entry name" value="Homeodomain-like_sf"/>
</dbReference>
<evidence type="ECO:0000313" key="4">
    <source>
        <dbReference type="EMBL" id="PAV74202.1"/>
    </source>
</evidence>
<evidence type="ECO:0000256" key="1">
    <source>
        <dbReference type="ARBA" id="ARBA00004123"/>
    </source>
</evidence>
<gene>
    <name evidence="4" type="ORF">WR25_18219</name>
</gene>
<dbReference type="EMBL" id="LIAE01008390">
    <property type="protein sequence ID" value="PAV74202.1"/>
    <property type="molecule type" value="Genomic_DNA"/>
</dbReference>